<dbReference type="PROSITE" id="PS51754">
    <property type="entry name" value="OVATE"/>
    <property type="match status" value="1"/>
</dbReference>
<comment type="caution">
    <text evidence="9">The sequence shown here is derived from an EMBL/GenBank/DDBJ whole genome shotgun (WGS) entry which is preliminary data.</text>
</comment>
<name>A0AAU9P8C8_9ASTR</name>
<evidence type="ECO:0000256" key="3">
    <source>
        <dbReference type="ARBA" id="ARBA00023015"/>
    </source>
</evidence>
<reference evidence="9 10" key="1">
    <citation type="submission" date="2022-01" db="EMBL/GenBank/DDBJ databases">
        <authorList>
            <person name="Xiong W."/>
            <person name="Schranz E."/>
        </authorList>
    </citation>
    <scope>NUCLEOTIDE SEQUENCE [LARGE SCALE GENOMIC DNA]</scope>
</reference>
<evidence type="ECO:0000256" key="2">
    <source>
        <dbReference type="ARBA" id="ARBA00022491"/>
    </source>
</evidence>
<evidence type="ECO:0000313" key="9">
    <source>
        <dbReference type="EMBL" id="CAH1446389.1"/>
    </source>
</evidence>
<dbReference type="Pfam" id="PF04844">
    <property type="entry name" value="Ovate"/>
    <property type="match status" value="1"/>
</dbReference>
<keyword evidence="3 6" id="KW-0805">Transcription regulation</keyword>
<accession>A0AAU9P8C8</accession>
<dbReference type="NCBIfam" id="TIGR01568">
    <property type="entry name" value="A_thal_3678"/>
    <property type="match status" value="1"/>
</dbReference>
<keyword evidence="2 6" id="KW-0678">Repressor</keyword>
<feature type="region of interest" description="Disordered" evidence="7">
    <location>
        <begin position="248"/>
        <end position="277"/>
    </location>
</feature>
<evidence type="ECO:0000256" key="5">
    <source>
        <dbReference type="ARBA" id="ARBA00023242"/>
    </source>
</evidence>
<organism evidence="9 10">
    <name type="scientific">Lactuca virosa</name>
    <dbReference type="NCBI Taxonomy" id="75947"/>
    <lineage>
        <taxon>Eukaryota</taxon>
        <taxon>Viridiplantae</taxon>
        <taxon>Streptophyta</taxon>
        <taxon>Embryophyta</taxon>
        <taxon>Tracheophyta</taxon>
        <taxon>Spermatophyta</taxon>
        <taxon>Magnoliopsida</taxon>
        <taxon>eudicotyledons</taxon>
        <taxon>Gunneridae</taxon>
        <taxon>Pentapetalae</taxon>
        <taxon>asterids</taxon>
        <taxon>campanulids</taxon>
        <taxon>Asterales</taxon>
        <taxon>Asteraceae</taxon>
        <taxon>Cichorioideae</taxon>
        <taxon>Cichorieae</taxon>
        <taxon>Lactucinae</taxon>
        <taxon>Lactuca</taxon>
    </lineage>
</organism>
<keyword evidence="5 6" id="KW-0539">Nucleus</keyword>
<comment type="function">
    <text evidence="6">Transcriptional repressor that regulates multiple aspects of plant growth and development.</text>
</comment>
<sequence length="277" mass="30028">MKFIPSLLLLNKNKETWRWPSCKNPKTMSFRVGSGDMMFKTVNSVFFDPKYTHPAEAEAEAEMTTPDSFFSNSSESASISSESEEYLNTNEYSSVENIVRGARSERLFFEPGPTTSSILEGNKQCVDILIEGGGGGGRDDCGGNGDIPYKESVAVAIESEDPHGDFKKSMQEMVENHGLKDWECLEELLGWYLRMNGKNHHELIVGAFVDLLAGISGDDGNSSGKGETGGGGASSSDHSVDSFASVASTFTSPISSPPLSKRGGEKEIIEEEKIVIN</sequence>
<dbReference type="PANTHER" id="PTHR33057">
    <property type="entry name" value="TRANSCRIPTION REPRESSOR OFP7-RELATED"/>
    <property type="match status" value="1"/>
</dbReference>
<proteinExistence type="predicted"/>
<gene>
    <name evidence="9" type="ORF">LVIROSA_LOCUS32083</name>
</gene>
<dbReference type="InterPro" id="IPR038933">
    <property type="entry name" value="Ovate"/>
</dbReference>
<protein>
    <recommendedName>
        <fullName evidence="6">Transcription repressor</fullName>
    </recommendedName>
    <alternativeName>
        <fullName evidence="6">Ovate family protein</fullName>
    </alternativeName>
</protein>
<dbReference type="EMBL" id="CAKMRJ010005523">
    <property type="protein sequence ID" value="CAH1446389.1"/>
    <property type="molecule type" value="Genomic_DNA"/>
</dbReference>
<evidence type="ECO:0000313" key="10">
    <source>
        <dbReference type="Proteomes" id="UP001157418"/>
    </source>
</evidence>
<keyword evidence="4 6" id="KW-0804">Transcription</keyword>
<evidence type="ECO:0000256" key="7">
    <source>
        <dbReference type="SAM" id="MobiDB-lite"/>
    </source>
</evidence>
<dbReference type="GO" id="GO:0005634">
    <property type="term" value="C:nucleus"/>
    <property type="evidence" value="ECO:0007669"/>
    <property type="project" value="UniProtKB-SubCell"/>
</dbReference>
<dbReference type="PANTHER" id="PTHR33057:SF26">
    <property type="entry name" value="TRANSCRIPTION REPRESSOR OFP13"/>
    <property type="match status" value="1"/>
</dbReference>
<keyword evidence="10" id="KW-1185">Reference proteome</keyword>
<comment type="subcellular location">
    <subcellularLocation>
        <location evidence="1 6">Nucleus</location>
    </subcellularLocation>
</comment>
<dbReference type="Proteomes" id="UP001157418">
    <property type="component" value="Unassembled WGS sequence"/>
</dbReference>
<dbReference type="InterPro" id="IPR006458">
    <property type="entry name" value="Ovate_C"/>
</dbReference>
<feature type="domain" description="OVATE" evidence="8">
    <location>
        <begin position="155"/>
        <end position="214"/>
    </location>
</feature>
<evidence type="ECO:0000259" key="8">
    <source>
        <dbReference type="PROSITE" id="PS51754"/>
    </source>
</evidence>
<feature type="compositionally biased region" description="Basic and acidic residues" evidence="7">
    <location>
        <begin position="262"/>
        <end position="277"/>
    </location>
</feature>
<dbReference type="GO" id="GO:0045892">
    <property type="term" value="P:negative regulation of DNA-templated transcription"/>
    <property type="evidence" value="ECO:0007669"/>
    <property type="project" value="UniProtKB-UniRule"/>
</dbReference>
<evidence type="ECO:0000256" key="6">
    <source>
        <dbReference type="RuleBase" id="RU367028"/>
    </source>
</evidence>
<feature type="compositionally biased region" description="Polar residues" evidence="7">
    <location>
        <begin position="249"/>
        <end position="258"/>
    </location>
</feature>
<dbReference type="AlphaFoldDB" id="A0AAU9P8C8"/>
<evidence type="ECO:0000256" key="1">
    <source>
        <dbReference type="ARBA" id="ARBA00004123"/>
    </source>
</evidence>
<evidence type="ECO:0000256" key="4">
    <source>
        <dbReference type="ARBA" id="ARBA00023163"/>
    </source>
</evidence>